<dbReference type="Proteomes" id="UP000266313">
    <property type="component" value="Chromosome"/>
</dbReference>
<evidence type="ECO:0000313" key="7">
    <source>
        <dbReference type="Proteomes" id="UP000266313"/>
    </source>
</evidence>
<dbReference type="PANTHER" id="PTHR30244:SF34">
    <property type="entry name" value="DTDP-4-AMINO-4,6-DIDEOXYGALACTOSE TRANSAMINASE"/>
    <property type="match status" value="1"/>
</dbReference>
<dbReference type="CDD" id="cd00616">
    <property type="entry name" value="AHBA_syn"/>
    <property type="match status" value="1"/>
</dbReference>
<evidence type="ECO:0000313" key="6">
    <source>
        <dbReference type="EMBL" id="BBA34833.1"/>
    </source>
</evidence>
<gene>
    <name evidence="6" type="ORF">sS8_2888</name>
</gene>
<dbReference type="AlphaFoldDB" id="A0A250KT18"/>
<dbReference type="SUPFAM" id="SSF53383">
    <property type="entry name" value="PLP-dependent transferases"/>
    <property type="match status" value="1"/>
</dbReference>
<dbReference type="KEGG" id="mmai:sS8_2888"/>
<dbReference type="InterPro" id="IPR015422">
    <property type="entry name" value="PyrdxlP-dep_Trfase_small"/>
</dbReference>
<evidence type="ECO:0000256" key="4">
    <source>
        <dbReference type="PIRSR" id="PIRSR000390-2"/>
    </source>
</evidence>
<keyword evidence="7" id="KW-1185">Reference proteome</keyword>
<evidence type="ECO:0000256" key="3">
    <source>
        <dbReference type="PIRSR" id="PIRSR000390-1"/>
    </source>
</evidence>
<dbReference type="PANTHER" id="PTHR30244">
    <property type="entry name" value="TRANSAMINASE"/>
    <property type="match status" value="1"/>
</dbReference>
<dbReference type="Gene3D" id="3.40.640.10">
    <property type="entry name" value="Type I PLP-dependent aspartate aminotransferase-like (Major domain)"/>
    <property type="match status" value="1"/>
</dbReference>
<sequence length="373" mass="40984">MNVGKSISLGAPTLGKEEKQALCAVVDSGWLTMGEHVSAFEHTFAELHQAEKAVAVNSCTAGLHLCLLGSGIGPGDEVLVPSLTFVATAGAVRYVGAKPVFVDIERDDLPHIALSDAAARCTARTRAVIVMHYGGYVADLPAWREFADSRGLLLIEDAAHAPAVGEVGRLSDAAAFSFFSNKNMTTAEGGMVLARDRSVLERIRLLRSHGMTTNTLDRTRGHAYTYDVTALGYNYRLDELRAAMGLMQISRLLQWNGQRRELASLYRAHIREHLPEISIPFTHEWDTAAHLMPILLPAYTDRERVMAHLRSAGIQTSIHYPPVHLFSYYRNQFPDYALPHTEAFSSRELSLPIHPGLSTSDVEKVVSALRDAL</sequence>
<name>A0A250KT18_9GAMM</name>
<dbReference type="OrthoDB" id="9804264at2"/>
<evidence type="ECO:0000256" key="1">
    <source>
        <dbReference type="ARBA" id="ARBA00022898"/>
    </source>
</evidence>
<evidence type="ECO:0000256" key="5">
    <source>
        <dbReference type="RuleBase" id="RU004508"/>
    </source>
</evidence>
<dbReference type="GO" id="GO:0008483">
    <property type="term" value="F:transaminase activity"/>
    <property type="evidence" value="ECO:0007669"/>
    <property type="project" value="UniProtKB-KW"/>
</dbReference>
<dbReference type="Gene3D" id="3.90.1150.10">
    <property type="entry name" value="Aspartate Aminotransferase, domain 1"/>
    <property type="match status" value="1"/>
</dbReference>
<proteinExistence type="inferred from homology"/>
<reference evidence="6 7" key="1">
    <citation type="submission" date="2016-12" db="EMBL/GenBank/DDBJ databases">
        <title>Genome sequencing of Methylocaldum marinum.</title>
        <authorList>
            <person name="Takeuchi M."/>
            <person name="Kamagata Y."/>
            <person name="Hiraoka S."/>
            <person name="Oshima K."/>
            <person name="Hattori M."/>
            <person name="Iwasaki W."/>
        </authorList>
    </citation>
    <scope>NUCLEOTIDE SEQUENCE [LARGE SCALE GENOMIC DNA]</scope>
    <source>
        <strain evidence="6 7">S8</strain>
    </source>
</reference>
<evidence type="ECO:0000256" key="2">
    <source>
        <dbReference type="ARBA" id="ARBA00037999"/>
    </source>
</evidence>
<dbReference type="InterPro" id="IPR015424">
    <property type="entry name" value="PyrdxlP-dep_Trfase"/>
</dbReference>
<dbReference type="PIRSF" id="PIRSF000390">
    <property type="entry name" value="PLP_StrS"/>
    <property type="match status" value="1"/>
</dbReference>
<organism evidence="6 7">
    <name type="scientific">Methylocaldum marinum</name>
    <dbReference type="NCBI Taxonomy" id="1432792"/>
    <lineage>
        <taxon>Bacteria</taxon>
        <taxon>Pseudomonadati</taxon>
        <taxon>Pseudomonadota</taxon>
        <taxon>Gammaproteobacteria</taxon>
        <taxon>Methylococcales</taxon>
        <taxon>Methylococcaceae</taxon>
        <taxon>Methylocaldum</taxon>
    </lineage>
</organism>
<dbReference type="InterPro" id="IPR015421">
    <property type="entry name" value="PyrdxlP-dep_Trfase_major"/>
</dbReference>
<comment type="similarity">
    <text evidence="2 5">Belongs to the DegT/DnrJ/EryC1 family.</text>
</comment>
<dbReference type="RefSeq" id="WP_119632793.1">
    <property type="nucleotide sequence ID" value="NZ_AP017928.1"/>
</dbReference>
<keyword evidence="6" id="KW-0032">Aminotransferase</keyword>
<dbReference type="GO" id="GO:0000271">
    <property type="term" value="P:polysaccharide biosynthetic process"/>
    <property type="evidence" value="ECO:0007669"/>
    <property type="project" value="TreeGrafter"/>
</dbReference>
<dbReference type="EMBL" id="AP017928">
    <property type="protein sequence ID" value="BBA34833.1"/>
    <property type="molecule type" value="Genomic_DNA"/>
</dbReference>
<accession>A0A250KT18</accession>
<keyword evidence="6" id="KW-0808">Transferase</keyword>
<dbReference type="GO" id="GO:0030170">
    <property type="term" value="F:pyridoxal phosphate binding"/>
    <property type="evidence" value="ECO:0007669"/>
    <property type="project" value="TreeGrafter"/>
</dbReference>
<dbReference type="InterPro" id="IPR000653">
    <property type="entry name" value="DegT/StrS_aminotransferase"/>
</dbReference>
<protein>
    <submittedName>
        <fullName evidence="6">DegT/DnrJ/EryC1/StrS aminotransferase</fullName>
    </submittedName>
</protein>
<feature type="active site" description="Proton acceptor" evidence="3">
    <location>
        <position position="182"/>
    </location>
</feature>
<dbReference type="Pfam" id="PF01041">
    <property type="entry name" value="DegT_DnrJ_EryC1"/>
    <property type="match status" value="1"/>
</dbReference>
<feature type="modified residue" description="N6-(pyridoxal phosphate)lysine" evidence="4">
    <location>
        <position position="182"/>
    </location>
</feature>
<keyword evidence="1 4" id="KW-0663">Pyridoxal phosphate</keyword>